<evidence type="ECO:0000256" key="1">
    <source>
        <dbReference type="SAM" id="Phobius"/>
    </source>
</evidence>
<keyword evidence="1" id="KW-0812">Transmembrane</keyword>
<keyword evidence="1" id="KW-0472">Membrane</keyword>
<protein>
    <submittedName>
        <fullName evidence="2">Uncharacterized protein</fullName>
    </submittedName>
</protein>
<gene>
    <name evidence="2" type="ORF">QE109_16380</name>
</gene>
<evidence type="ECO:0000313" key="2">
    <source>
        <dbReference type="EMBL" id="MDH8679737.1"/>
    </source>
</evidence>
<dbReference type="Proteomes" id="UP001158045">
    <property type="component" value="Unassembled WGS sequence"/>
</dbReference>
<name>A0ABT6NH76_9FIRM</name>
<accession>A0ABT6NH76</accession>
<proteinExistence type="predicted"/>
<reference evidence="2 3" key="1">
    <citation type="submission" date="2023-04" db="EMBL/GenBank/DDBJ databases">
        <title>Fusibacter bizertensis strain WBS, isolated from littoral bottom sediments of the Arctic seas - biochemical and genomic analysis.</title>
        <authorList>
            <person name="Brioukhanov A.L."/>
        </authorList>
    </citation>
    <scope>NUCLEOTIDE SEQUENCE [LARGE SCALE GENOMIC DNA]</scope>
    <source>
        <strain evidence="2 3">WBS</strain>
    </source>
</reference>
<keyword evidence="1" id="KW-1133">Transmembrane helix</keyword>
<dbReference type="RefSeq" id="WP_281095634.1">
    <property type="nucleotide sequence ID" value="NZ_JARYZI010000016.1"/>
</dbReference>
<organism evidence="2 3">
    <name type="scientific">Fusibacter bizertensis</name>
    <dbReference type="NCBI Taxonomy" id="1488331"/>
    <lineage>
        <taxon>Bacteria</taxon>
        <taxon>Bacillati</taxon>
        <taxon>Bacillota</taxon>
        <taxon>Clostridia</taxon>
        <taxon>Eubacteriales</taxon>
        <taxon>Eubacteriales Family XII. Incertae Sedis</taxon>
        <taxon>Fusibacter</taxon>
    </lineage>
</organism>
<keyword evidence="3" id="KW-1185">Reference proteome</keyword>
<feature type="transmembrane region" description="Helical" evidence="1">
    <location>
        <begin position="6"/>
        <end position="26"/>
    </location>
</feature>
<comment type="caution">
    <text evidence="2">The sequence shown here is derived from an EMBL/GenBank/DDBJ whole genome shotgun (WGS) entry which is preliminary data.</text>
</comment>
<dbReference type="EMBL" id="JARYZI010000016">
    <property type="protein sequence ID" value="MDH8679737.1"/>
    <property type="molecule type" value="Genomic_DNA"/>
</dbReference>
<sequence length="62" mass="6776">MKSINLSNIMCSLIVGVAVIIGAIILQYPSSITDTKMVNSEEVTQMNPLMTVKETAEYLNLT</sequence>
<evidence type="ECO:0000313" key="3">
    <source>
        <dbReference type="Proteomes" id="UP001158045"/>
    </source>
</evidence>